<accession>A0A4R5KSR1</accession>
<dbReference type="PROSITE" id="PS50995">
    <property type="entry name" value="HTH_MARR_2"/>
    <property type="match status" value="1"/>
</dbReference>
<dbReference type="EMBL" id="SMRU01000006">
    <property type="protein sequence ID" value="TDF98472.1"/>
    <property type="molecule type" value="Genomic_DNA"/>
</dbReference>
<feature type="domain" description="HTH marR-type" evidence="1">
    <location>
        <begin position="5"/>
        <end position="138"/>
    </location>
</feature>
<keyword evidence="3" id="KW-1185">Reference proteome</keyword>
<sequence length="151" mass="16345">MPNPLDSQIDALQRATRDLLAVAMRSVDEVTDLSMPQMRMLFALHDHGTVPSGTLAHVLEVSGSSVTRLADRLCAGGYVQRTAVPENRSLVLLSLTEAGREAVAAVVRRRDDEFRQALSHLSPELREQLAEGLTALHGHLSEASLSRAVVA</sequence>
<dbReference type="SMART" id="SM00347">
    <property type="entry name" value="HTH_MARR"/>
    <property type="match status" value="1"/>
</dbReference>
<protein>
    <submittedName>
        <fullName evidence="2">MarR family transcriptional regulator</fullName>
    </submittedName>
</protein>
<dbReference type="InterPro" id="IPR036388">
    <property type="entry name" value="WH-like_DNA-bd_sf"/>
</dbReference>
<evidence type="ECO:0000259" key="1">
    <source>
        <dbReference type="PROSITE" id="PS50995"/>
    </source>
</evidence>
<evidence type="ECO:0000313" key="3">
    <source>
        <dbReference type="Proteomes" id="UP000295511"/>
    </source>
</evidence>
<dbReference type="PANTHER" id="PTHR33164:SF94">
    <property type="entry name" value="TRANSCRIPTIONAL REGULATORY PROTEIN-RELATED"/>
    <property type="match status" value="1"/>
</dbReference>
<dbReference type="SUPFAM" id="SSF46785">
    <property type="entry name" value="Winged helix' DNA-binding domain"/>
    <property type="match status" value="1"/>
</dbReference>
<dbReference type="InterPro" id="IPR000835">
    <property type="entry name" value="HTH_MarR-typ"/>
</dbReference>
<dbReference type="GO" id="GO:0003700">
    <property type="term" value="F:DNA-binding transcription factor activity"/>
    <property type="evidence" value="ECO:0007669"/>
    <property type="project" value="InterPro"/>
</dbReference>
<dbReference type="RefSeq" id="WP_133203458.1">
    <property type="nucleotide sequence ID" value="NZ_SMRU01000006.1"/>
</dbReference>
<dbReference type="GO" id="GO:0006950">
    <property type="term" value="P:response to stress"/>
    <property type="evidence" value="ECO:0007669"/>
    <property type="project" value="TreeGrafter"/>
</dbReference>
<dbReference type="InterPro" id="IPR039422">
    <property type="entry name" value="MarR/SlyA-like"/>
</dbReference>
<reference evidence="2 3" key="1">
    <citation type="submission" date="2019-03" db="EMBL/GenBank/DDBJ databases">
        <title>Whole genome sequence of Arthrobacter sp JH1-1.</title>
        <authorList>
            <person name="Trinh H.N."/>
        </authorList>
    </citation>
    <scope>NUCLEOTIDE SEQUENCE [LARGE SCALE GENOMIC DNA]</scope>
    <source>
        <strain evidence="2 3">JH1-1</strain>
    </source>
</reference>
<evidence type="ECO:0000313" key="2">
    <source>
        <dbReference type="EMBL" id="TDF98472.1"/>
    </source>
</evidence>
<dbReference type="Proteomes" id="UP000295511">
    <property type="component" value="Unassembled WGS sequence"/>
</dbReference>
<proteinExistence type="predicted"/>
<dbReference type="InterPro" id="IPR036390">
    <property type="entry name" value="WH_DNA-bd_sf"/>
</dbReference>
<dbReference type="PANTHER" id="PTHR33164">
    <property type="entry name" value="TRANSCRIPTIONAL REGULATOR, MARR FAMILY"/>
    <property type="match status" value="1"/>
</dbReference>
<dbReference type="Pfam" id="PF12802">
    <property type="entry name" value="MarR_2"/>
    <property type="match status" value="1"/>
</dbReference>
<comment type="caution">
    <text evidence="2">The sequence shown here is derived from an EMBL/GenBank/DDBJ whole genome shotgun (WGS) entry which is preliminary data.</text>
</comment>
<organism evidence="2 3">
    <name type="scientific">Arthrobacter terricola</name>
    <dbReference type="NCBI Taxonomy" id="2547396"/>
    <lineage>
        <taxon>Bacteria</taxon>
        <taxon>Bacillati</taxon>
        <taxon>Actinomycetota</taxon>
        <taxon>Actinomycetes</taxon>
        <taxon>Micrococcales</taxon>
        <taxon>Micrococcaceae</taxon>
        <taxon>Arthrobacter</taxon>
    </lineage>
</organism>
<dbReference type="Gene3D" id="1.10.10.10">
    <property type="entry name" value="Winged helix-like DNA-binding domain superfamily/Winged helix DNA-binding domain"/>
    <property type="match status" value="1"/>
</dbReference>
<name>A0A4R5KSR1_9MICC</name>
<gene>
    <name evidence="2" type="ORF">E1809_06765</name>
</gene>
<dbReference type="AlphaFoldDB" id="A0A4R5KSR1"/>
<dbReference type="OrthoDB" id="162531at2"/>